<evidence type="ECO:0000313" key="3">
    <source>
        <dbReference type="EMBL" id="KRL00418.1"/>
    </source>
</evidence>
<dbReference type="Pfam" id="PF10131">
    <property type="entry name" value="PTPS_related"/>
    <property type="match status" value="1"/>
</dbReference>
<dbReference type="PATRIC" id="fig|1293597.4.peg.1413"/>
<protein>
    <recommendedName>
        <fullName evidence="2">Membrane protein 6-pyruvoyl-tetrahydropterin synthase-related domain-containing protein</fullName>
    </recommendedName>
</protein>
<reference evidence="3 4" key="1">
    <citation type="journal article" date="2015" name="Genome Announc.">
        <title>Expanding the biotechnology potential of lactobacilli through comparative genomics of 213 strains and associated genera.</title>
        <authorList>
            <person name="Sun Z."/>
            <person name="Harris H.M."/>
            <person name="McCann A."/>
            <person name="Guo C."/>
            <person name="Argimon S."/>
            <person name="Zhang W."/>
            <person name="Yang X."/>
            <person name="Jeffery I.B."/>
            <person name="Cooney J.C."/>
            <person name="Kagawa T.F."/>
            <person name="Liu W."/>
            <person name="Song Y."/>
            <person name="Salvetti E."/>
            <person name="Wrobel A."/>
            <person name="Rasinkangas P."/>
            <person name="Parkhill J."/>
            <person name="Rea M.C."/>
            <person name="O'Sullivan O."/>
            <person name="Ritari J."/>
            <person name="Douillard F.P."/>
            <person name="Paul Ross R."/>
            <person name="Yang R."/>
            <person name="Briner A.E."/>
            <person name="Felis G.E."/>
            <person name="de Vos W.M."/>
            <person name="Barrangou R."/>
            <person name="Klaenhammer T.R."/>
            <person name="Caufield P.W."/>
            <person name="Cui Y."/>
            <person name="Zhang H."/>
            <person name="O'Toole P.W."/>
        </authorList>
    </citation>
    <scope>NUCLEOTIDE SEQUENCE [LARGE SCALE GENOMIC DNA]</scope>
    <source>
        <strain evidence="3 4">DSM 19284</strain>
    </source>
</reference>
<organism evidence="3 4">
    <name type="scientific">Lactobacillus equicursoris DSM 19284 = JCM 14600 = CIP 110162</name>
    <dbReference type="NCBI Taxonomy" id="1293597"/>
    <lineage>
        <taxon>Bacteria</taxon>
        <taxon>Bacillati</taxon>
        <taxon>Bacillota</taxon>
        <taxon>Bacilli</taxon>
        <taxon>Lactobacillales</taxon>
        <taxon>Lactobacillaceae</taxon>
        <taxon>Lactobacillus</taxon>
    </lineage>
</organism>
<accession>A0A0R1M5W2</accession>
<feature type="transmembrane region" description="Helical" evidence="1">
    <location>
        <begin position="618"/>
        <end position="639"/>
    </location>
</feature>
<gene>
    <name evidence="3" type="ORF">FC20_GL001327</name>
</gene>
<feature type="transmembrane region" description="Helical" evidence="1">
    <location>
        <begin position="367"/>
        <end position="389"/>
    </location>
</feature>
<dbReference type="STRING" id="1293597.FC20_GL001327"/>
<feature type="transmembrane region" description="Helical" evidence="1">
    <location>
        <begin position="109"/>
        <end position="132"/>
    </location>
</feature>
<feature type="transmembrane region" description="Helical" evidence="1">
    <location>
        <begin position="396"/>
        <end position="417"/>
    </location>
</feature>
<keyword evidence="4" id="KW-1185">Reference proteome</keyword>
<feature type="transmembrane region" description="Helical" evidence="1">
    <location>
        <begin position="195"/>
        <end position="224"/>
    </location>
</feature>
<dbReference type="eggNOG" id="COG4485">
    <property type="taxonomic scope" value="Bacteria"/>
</dbReference>
<dbReference type="EMBL" id="AZDU01000045">
    <property type="protein sequence ID" value="KRL00418.1"/>
    <property type="molecule type" value="Genomic_DNA"/>
</dbReference>
<feature type="transmembrane region" description="Helical" evidence="1">
    <location>
        <begin position="21"/>
        <end position="38"/>
    </location>
</feature>
<feature type="transmembrane region" description="Helical" evidence="1">
    <location>
        <begin position="141"/>
        <end position="158"/>
    </location>
</feature>
<feature type="transmembrane region" description="Helical" evidence="1">
    <location>
        <begin position="244"/>
        <end position="262"/>
    </location>
</feature>
<evidence type="ECO:0000256" key="1">
    <source>
        <dbReference type="SAM" id="Phobius"/>
    </source>
</evidence>
<feature type="transmembrane region" description="Helical" evidence="1">
    <location>
        <begin position="164"/>
        <end position="183"/>
    </location>
</feature>
<sequence length="648" mass="73445">MKIIGRKMNQKKENIPSKYHNASLPYLAIIGLAAYFAYRQSRTGNVIIGSDTIFHYNRFFETAQQIKHGNFSWLMSLYGYNHSGRVINAFYGPLFAYLNGLLVLTVKTWYRYQIVSSFLVFSLGGTSMYWALRKFKARRSVSTLLALLYMTIGWLPRWQIATNFSGISAAIMPFGLIVAYDLVFDREKPVHWIKLALLMSVALETHLLTAVMYIAFLLPAWIYALVKHPEKSAKQKILVETAKAVGLALLLTLNTLAPLFWLSKTNALAAPATMSMSNGALKLSHTSVWPNPHGLLGSNLRTRLTYWLFYIFLAQAIYVLWKHKDNKLNTVITLYGTFWLFLASKLLPWGNISNRLPFLARFLQFPARFTCIAYPLLMIGLALSAEGFLKKAKGKWFVYPVLVAATLVSIDSAVLYLNEAAWNGYIAGVKNNTNTQLGSKLSTYLSKKERKKLSDQARKKVKEERVKALKQANAQTHTEDLSAFLTVTQKSVADYLPIYKQDPKPVINGWAEGYKKREYVKKQTLKAEKAYRKSVLSQKLRKQVKVKTIKGGLKITWKSKQGKAQRLPVVTYRQSNLVVNGKTLTSYQRNRIGAPKVASKVGKNVAYLTFNEPVLMKLIIFLSLLAWPGLLVLLAFFLVKNKTEKANK</sequence>
<keyword evidence="1" id="KW-1133">Transmembrane helix</keyword>
<proteinExistence type="predicted"/>
<dbReference type="InterPro" id="IPR018776">
    <property type="entry name" value="Membrane_prot_PTPS-rel_domain"/>
</dbReference>
<keyword evidence="1" id="KW-0472">Membrane</keyword>
<dbReference type="Proteomes" id="UP000051074">
    <property type="component" value="Unassembled WGS sequence"/>
</dbReference>
<evidence type="ECO:0000259" key="2">
    <source>
        <dbReference type="Pfam" id="PF10131"/>
    </source>
</evidence>
<evidence type="ECO:0000313" key="4">
    <source>
        <dbReference type="Proteomes" id="UP000051074"/>
    </source>
</evidence>
<dbReference type="AlphaFoldDB" id="A0A0R1M5W2"/>
<comment type="caution">
    <text evidence="3">The sequence shown here is derived from an EMBL/GenBank/DDBJ whole genome shotgun (WGS) entry which is preliminary data.</text>
</comment>
<name>A0A0R1M5W2_9LACO</name>
<feature type="domain" description="Membrane protein 6-pyruvoyl-tetrahydropterin synthase-related" evidence="2">
    <location>
        <begin position="90"/>
        <end position="409"/>
    </location>
</feature>
<keyword evidence="1" id="KW-0812">Transmembrane</keyword>
<feature type="transmembrane region" description="Helical" evidence="1">
    <location>
        <begin position="304"/>
        <end position="321"/>
    </location>
</feature>
<feature type="transmembrane region" description="Helical" evidence="1">
    <location>
        <begin position="328"/>
        <end position="347"/>
    </location>
</feature>